<gene>
    <name evidence="2" type="ORF">EKD16_08205</name>
</gene>
<dbReference type="OrthoDB" id="3233083at2"/>
<name>A0A4P6PZ26_9ACTN</name>
<feature type="region of interest" description="Disordered" evidence="1">
    <location>
        <begin position="126"/>
        <end position="166"/>
    </location>
</feature>
<dbReference type="RefSeq" id="WP_131097803.1">
    <property type="nucleotide sequence ID" value="NZ_CP036455.1"/>
</dbReference>
<keyword evidence="3" id="KW-1185">Reference proteome</keyword>
<reference evidence="2 3" key="1">
    <citation type="submission" date="2019-02" db="EMBL/GenBank/DDBJ databases">
        <authorList>
            <person name="Khodamoradi S."/>
            <person name="Hahnke R.L."/>
            <person name="Kaempfer P."/>
            <person name="Schumann P."/>
            <person name="Rohde M."/>
            <person name="Steinert M."/>
            <person name="Luzhetskyy A."/>
            <person name="Wink J."/>
            <person name="Ruckert C."/>
        </authorList>
    </citation>
    <scope>NUCLEOTIDE SEQUENCE [LARGE SCALE GENOMIC DNA]</scope>
    <source>
        <strain evidence="2 3">M2</strain>
    </source>
</reference>
<protein>
    <submittedName>
        <fullName evidence="2">Uncharacterized protein</fullName>
    </submittedName>
</protein>
<organism evidence="2 3">
    <name type="scientific">Streptomonospora litoralis</name>
    <dbReference type="NCBI Taxonomy" id="2498135"/>
    <lineage>
        <taxon>Bacteria</taxon>
        <taxon>Bacillati</taxon>
        <taxon>Actinomycetota</taxon>
        <taxon>Actinomycetes</taxon>
        <taxon>Streptosporangiales</taxon>
        <taxon>Nocardiopsidaceae</taxon>
        <taxon>Streptomonospora</taxon>
    </lineage>
</organism>
<feature type="region of interest" description="Disordered" evidence="1">
    <location>
        <begin position="1"/>
        <end position="37"/>
    </location>
</feature>
<evidence type="ECO:0000256" key="1">
    <source>
        <dbReference type="SAM" id="MobiDB-lite"/>
    </source>
</evidence>
<dbReference type="EMBL" id="CP036455">
    <property type="protein sequence ID" value="QBI53435.1"/>
    <property type="molecule type" value="Genomic_DNA"/>
</dbReference>
<dbReference type="Proteomes" id="UP000292235">
    <property type="component" value="Chromosome"/>
</dbReference>
<feature type="compositionally biased region" description="Polar residues" evidence="1">
    <location>
        <begin position="128"/>
        <end position="142"/>
    </location>
</feature>
<feature type="compositionally biased region" description="Basic and acidic residues" evidence="1">
    <location>
        <begin position="145"/>
        <end position="166"/>
    </location>
</feature>
<sequence length="166" mass="18814">MPLTGPEPKENAARRNQPTHTWHEVPNQPYTRTPPVAPPATRAVLVDGEMKRLKLTTMTRAWWRTVSTMPHCRLWSESDWLFAAETALIADDFYRGFTKAATELRQRERILGTTADARMALRIRYVDQSPTGGDQEATSAGGATNRRDQTVARLDDRRRRLTADAP</sequence>
<dbReference type="InterPro" id="IPR057972">
    <property type="entry name" value="Terminase_7"/>
</dbReference>
<evidence type="ECO:0000313" key="3">
    <source>
        <dbReference type="Proteomes" id="UP000292235"/>
    </source>
</evidence>
<dbReference type="KEGG" id="strr:EKD16_08205"/>
<dbReference type="Pfam" id="PF25673">
    <property type="entry name" value="Terminase_7"/>
    <property type="match status" value="1"/>
</dbReference>
<dbReference type="AlphaFoldDB" id="A0A4P6PZ26"/>
<proteinExistence type="predicted"/>
<accession>A0A4P6PZ26</accession>
<evidence type="ECO:0000313" key="2">
    <source>
        <dbReference type="EMBL" id="QBI53435.1"/>
    </source>
</evidence>